<comment type="subcellular location">
    <subcellularLocation>
        <location evidence="1">Membrane</location>
    </subcellularLocation>
</comment>
<protein>
    <recommendedName>
        <fullName evidence="10">G-protein coupled receptors family 1 profile domain-containing protein</fullName>
    </recommendedName>
</protein>
<dbReference type="GO" id="GO:0060326">
    <property type="term" value="P:cell chemotaxis"/>
    <property type="evidence" value="ECO:0007669"/>
    <property type="project" value="TreeGrafter"/>
</dbReference>
<dbReference type="InterPro" id="IPR050119">
    <property type="entry name" value="CCR1-9-like"/>
</dbReference>
<accession>A0AAV9RR93</accession>
<dbReference type="InterPro" id="IPR017452">
    <property type="entry name" value="GPCR_Rhodpsn_7TM"/>
</dbReference>
<name>A0AAV9RR93_9TELE</name>
<feature type="domain" description="G-protein coupled receptors family 1 profile" evidence="10">
    <location>
        <begin position="1"/>
        <end position="144"/>
    </location>
</feature>
<dbReference type="GO" id="GO:0019957">
    <property type="term" value="F:C-C chemokine binding"/>
    <property type="evidence" value="ECO:0007669"/>
    <property type="project" value="TreeGrafter"/>
</dbReference>
<feature type="transmembrane region" description="Helical" evidence="9">
    <location>
        <begin position="125"/>
        <end position="148"/>
    </location>
</feature>
<dbReference type="Pfam" id="PF00001">
    <property type="entry name" value="7tm_1"/>
    <property type="match status" value="1"/>
</dbReference>
<evidence type="ECO:0000256" key="1">
    <source>
        <dbReference type="ARBA" id="ARBA00004370"/>
    </source>
</evidence>
<keyword evidence="3 9" id="KW-1133">Transmembrane helix</keyword>
<keyword evidence="6 8" id="KW-0675">Receptor</keyword>
<feature type="transmembrane region" description="Helical" evidence="9">
    <location>
        <begin position="20"/>
        <end position="39"/>
    </location>
</feature>
<dbReference type="GO" id="GO:0022008">
    <property type="term" value="P:neurogenesis"/>
    <property type="evidence" value="ECO:0007669"/>
    <property type="project" value="TreeGrafter"/>
</dbReference>
<evidence type="ECO:0000313" key="11">
    <source>
        <dbReference type="EMBL" id="KAK5611342.1"/>
    </source>
</evidence>
<evidence type="ECO:0000256" key="2">
    <source>
        <dbReference type="ARBA" id="ARBA00022692"/>
    </source>
</evidence>
<dbReference type="PROSITE" id="PS50262">
    <property type="entry name" value="G_PROTEIN_RECEP_F1_2"/>
    <property type="match status" value="1"/>
</dbReference>
<dbReference type="PANTHER" id="PTHR10489">
    <property type="entry name" value="CELL ADHESION MOLECULE"/>
    <property type="match status" value="1"/>
</dbReference>
<reference evidence="11 12" key="1">
    <citation type="submission" date="2021-06" db="EMBL/GenBank/DDBJ databases">
        <authorList>
            <person name="Palmer J.M."/>
        </authorList>
    </citation>
    <scope>NUCLEOTIDE SEQUENCE [LARGE SCALE GENOMIC DNA]</scope>
    <source>
        <strain evidence="11 12">MEX-2019</strain>
        <tissue evidence="11">Muscle</tissue>
    </source>
</reference>
<dbReference type="Proteomes" id="UP001311232">
    <property type="component" value="Unassembled WGS sequence"/>
</dbReference>
<dbReference type="GO" id="GO:0016493">
    <property type="term" value="F:C-C chemokine receptor activity"/>
    <property type="evidence" value="ECO:0007669"/>
    <property type="project" value="TreeGrafter"/>
</dbReference>
<evidence type="ECO:0000256" key="9">
    <source>
        <dbReference type="SAM" id="Phobius"/>
    </source>
</evidence>
<dbReference type="GO" id="GO:0019722">
    <property type="term" value="P:calcium-mediated signaling"/>
    <property type="evidence" value="ECO:0007669"/>
    <property type="project" value="TreeGrafter"/>
</dbReference>
<evidence type="ECO:0000313" key="12">
    <source>
        <dbReference type="Proteomes" id="UP001311232"/>
    </source>
</evidence>
<dbReference type="GO" id="GO:0006955">
    <property type="term" value="P:immune response"/>
    <property type="evidence" value="ECO:0007669"/>
    <property type="project" value="TreeGrafter"/>
</dbReference>
<gene>
    <name evidence="11" type="ORF">CRENBAI_018287</name>
</gene>
<dbReference type="PROSITE" id="PS00237">
    <property type="entry name" value="G_PROTEIN_RECEP_F1_1"/>
    <property type="match status" value="1"/>
</dbReference>
<dbReference type="PANTHER" id="PTHR10489:SF594">
    <property type="entry name" value="C-X-C CHEMOKINE RECEPTOR TYPE 4"/>
    <property type="match status" value="1"/>
</dbReference>
<comment type="caution">
    <text evidence="11">The sequence shown here is derived from an EMBL/GenBank/DDBJ whole genome shotgun (WGS) entry which is preliminary data.</text>
</comment>
<feature type="transmembrane region" description="Helical" evidence="9">
    <location>
        <begin position="51"/>
        <end position="69"/>
    </location>
</feature>
<evidence type="ECO:0000256" key="8">
    <source>
        <dbReference type="RuleBase" id="RU000688"/>
    </source>
</evidence>
<evidence type="ECO:0000256" key="4">
    <source>
        <dbReference type="ARBA" id="ARBA00023040"/>
    </source>
</evidence>
<dbReference type="GO" id="GO:0009897">
    <property type="term" value="C:external side of plasma membrane"/>
    <property type="evidence" value="ECO:0007669"/>
    <property type="project" value="TreeGrafter"/>
</dbReference>
<dbReference type="InterPro" id="IPR000276">
    <property type="entry name" value="GPCR_Rhodpsn"/>
</dbReference>
<organism evidence="11 12">
    <name type="scientific">Crenichthys baileyi</name>
    <name type="common">White River springfish</name>
    <dbReference type="NCBI Taxonomy" id="28760"/>
    <lineage>
        <taxon>Eukaryota</taxon>
        <taxon>Metazoa</taxon>
        <taxon>Chordata</taxon>
        <taxon>Craniata</taxon>
        <taxon>Vertebrata</taxon>
        <taxon>Euteleostomi</taxon>
        <taxon>Actinopterygii</taxon>
        <taxon>Neopterygii</taxon>
        <taxon>Teleostei</taxon>
        <taxon>Neoteleostei</taxon>
        <taxon>Acanthomorphata</taxon>
        <taxon>Ovalentaria</taxon>
        <taxon>Atherinomorphae</taxon>
        <taxon>Cyprinodontiformes</taxon>
        <taxon>Goodeidae</taxon>
        <taxon>Crenichthys</taxon>
    </lineage>
</organism>
<dbReference type="PRINTS" id="PR00237">
    <property type="entry name" value="GPCRRHODOPSN"/>
</dbReference>
<proteinExistence type="inferred from homology"/>
<keyword evidence="5 9" id="KW-0472">Membrane</keyword>
<keyword evidence="7 8" id="KW-0807">Transducer</keyword>
<dbReference type="GO" id="GO:0007204">
    <property type="term" value="P:positive regulation of cytosolic calcium ion concentration"/>
    <property type="evidence" value="ECO:0007669"/>
    <property type="project" value="TreeGrafter"/>
</dbReference>
<evidence type="ECO:0000256" key="3">
    <source>
        <dbReference type="ARBA" id="ARBA00022989"/>
    </source>
</evidence>
<dbReference type="AlphaFoldDB" id="A0AAV9RR93"/>
<dbReference type="EMBL" id="JAHHUM010001485">
    <property type="protein sequence ID" value="KAK5611342.1"/>
    <property type="molecule type" value="Genomic_DNA"/>
</dbReference>
<sequence>MWHFGGFLCVSLHTIYRVNLYSTVLILAFISLDRYLAVVRATNSQATRKLLASRVIYGGVWLPAAILTIPDLVFARVQDVQNVSSSSYLFAEEGVESAGSITICQRIYPEESGLIWMAVFRFQHILVGFFLPGLVILVHYCIIIISSLSQGAKGQVLKKKKARRRCCELQQAVETWISITEALAYFHCCLNPILFAFLGVKFNQTARSTLMIIISSRWSQKTTPVTNKQGQISFESTESESSGVLPS</sequence>
<comment type="similarity">
    <text evidence="8">Belongs to the G-protein coupled receptor 1 family.</text>
</comment>
<keyword evidence="2 8" id="KW-0812">Transmembrane</keyword>
<evidence type="ECO:0000256" key="7">
    <source>
        <dbReference type="ARBA" id="ARBA00023224"/>
    </source>
</evidence>
<evidence type="ECO:0000259" key="10">
    <source>
        <dbReference type="PROSITE" id="PS50262"/>
    </source>
</evidence>
<dbReference type="Gene3D" id="1.20.1070.10">
    <property type="entry name" value="Rhodopsin 7-helix transmembrane proteins"/>
    <property type="match status" value="1"/>
</dbReference>
<keyword evidence="12" id="KW-1185">Reference proteome</keyword>
<evidence type="ECO:0000256" key="6">
    <source>
        <dbReference type="ARBA" id="ARBA00023170"/>
    </source>
</evidence>
<keyword evidence="4 8" id="KW-0297">G-protein coupled receptor</keyword>
<evidence type="ECO:0000256" key="5">
    <source>
        <dbReference type="ARBA" id="ARBA00023136"/>
    </source>
</evidence>
<dbReference type="GO" id="GO:0007420">
    <property type="term" value="P:brain development"/>
    <property type="evidence" value="ECO:0007669"/>
    <property type="project" value="TreeGrafter"/>
</dbReference>
<dbReference type="SUPFAM" id="SSF81321">
    <property type="entry name" value="Family A G protein-coupled receptor-like"/>
    <property type="match status" value="1"/>
</dbReference>